<protein>
    <submittedName>
        <fullName evidence="1">Uncharacterized protein</fullName>
    </submittedName>
</protein>
<organism evidence="1">
    <name type="scientific">Pandoravirus neocaledonia</name>
    <dbReference type="NCBI Taxonomy" id="2107708"/>
    <lineage>
        <taxon>Viruses</taxon>
        <taxon>Pandoravirus</taxon>
    </lineage>
</organism>
<evidence type="ECO:0000313" key="1">
    <source>
        <dbReference type="EMBL" id="AVK76335.1"/>
    </source>
</evidence>
<proteinExistence type="predicted"/>
<name>A0A2U7UDA1_9VIRU</name>
<dbReference type="EMBL" id="MG011690">
    <property type="protein sequence ID" value="AVK76335.1"/>
    <property type="molecule type" value="Genomic_DNA"/>
</dbReference>
<dbReference type="GeneID" id="36843048"/>
<gene>
    <name evidence="1" type="ORF">pneo_cds_728</name>
</gene>
<dbReference type="KEGG" id="vg:36843048"/>
<accession>A0A2U7UDA1</accession>
<dbReference type="RefSeq" id="YP_009482338.1">
    <property type="nucleotide sequence ID" value="NC_037666.1"/>
</dbReference>
<reference evidence="1" key="1">
    <citation type="journal article" date="2018" name="Nat. Commun.">
        <title>Diversity and evolution of the emerging Pandoraviridae family.</title>
        <authorList>
            <person name="Legendre M."/>
            <person name="Fabre E."/>
            <person name="Poirot O."/>
            <person name="Jeudy S."/>
            <person name="Lartigue A."/>
            <person name="Alempic J.M."/>
            <person name="Beucher L."/>
            <person name="Philippe N."/>
            <person name="Bertaux L."/>
            <person name="Christo-Foroux E."/>
            <person name="Labadie K."/>
            <person name="Coute Y."/>
            <person name="Abergel C."/>
            <person name="Claverie J.M."/>
        </authorList>
    </citation>
    <scope>NUCLEOTIDE SEQUENCE [LARGE SCALE GENOMIC DNA]</scope>
    <source>
        <strain evidence="1">Neocaledonia</strain>
    </source>
</reference>
<dbReference type="Proteomes" id="UP000249287">
    <property type="component" value="Segment"/>
</dbReference>
<sequence>MAKAADSGSDTHSLDDMPREIIDSIVSWLQSGHDVASFSTAIGQNALYWMLKHMRVRPLAWLRAGAPIEAVTALLERDLPDGQSLSFQWAEAAASGGRLDVFMYLHALAGVDVAYQVRLYGWARMKRKRRRPIFEKMRALLKAAVVGRGGLDVIGYILCLYDPPYFRPRRLFNSGILIRLSRHAINHRHDALNVLEALHSRDKRGKCGCTSKLAYDAARADRPDILEWMVDYGCSATADAVQTTRLTAVERITYDKPRGRYTTVHRHASPWSTVWDGIALAAVRARAAATLAWIAPKADRARLVDAISRLDDRTYRDRIDLIVCGALAGTALRLFFEAVFDLAMRPKIAWMTTPWRLILLGAMVACAAAKMRKAS</sequence>